<organism evidence="2 3">
    <name type="scientific">Ophiocordyceps sinensis</name>
    <dbReference type="NCBI Taxonomy" id="72228"/>
    <lineage>
        <taxon>Eukaryota</taxon>
        <taxon>Fungi</taxon>
        <taxon>Dikarya</taxon>
        <taxon>Ascomycota</taxon>
        <taxon>Pezizomycotina</taxon>
        <taxon>Sordariomycetes</taxon>
        <taxon>Hypocreomycetidae</taxon>
        <taxon>Hypocreales</taxon>
        <taxon>Ophiocordycipitaceae</taxon>
        <taxon>Ophiocordyceps</taxon>
    </lineage>
</organism>
<proteinExistence type="predicted"/>
<feature type="compositionally biased region" description="Low complexity" evidence="1">
    <location>
        <begin position="39"/>
        <end position="58"/>
    </location>
</feature>
<dbReference type="OrthoDB" id="5226533at2759"/>
<sequence>MSSSTAETRLGDKAGARRPSGFLVLAPATSSSYPQMPVSRPAAASGAEPSSRRSSSASITGPRVLKLGPVHWGEHLDEHKGDFSFGDS</sequence>
<evidence type="ECO:0000256" key="1">
    <source>
        <dbReference type="SAM" id="MobiDB-lite"/>
    </source>
</evidence>
<dbReference type="AlphaFoldDB" id="A0A8H4V6Z3"/>
<accession>A0A8H4V6Z3</accession>
<dbReference type="Proteomes" id="UP000557566">
    <property type="component" value="Unassembled WGS sequence"/>
</dbReference>
<evidence type="ECO:0000313" key="3">
    <source>
        <dbReference type="Proteomes" id="UP000557566"/>
    </source>
</evidence>
<keyword evidence="3" id="KW-1185">Reference proteome</keyword>
<feature type="compositionally biased region" description="Basic and acidic residues" evidence="1">
    <location>
        <begin position="72"/>
        <end position="82"/>
    </location>
</feature>
<reference evidence="2 3" key="1">
    <citation type="journal article" date="2020" name="Genome Biol. Evol.">
        <title>A new high-quality draft genome assembly of the Chinese cordyceps Ophiocordyceps sinensis.</title>
        <authorList>
            <person name="Shu R."/>
            <person name="Zhang J."/>
            <person name="Meng Q."/>
            <person name="Zhang H."/>
            <person name="Zhou G."/>
            <person name="Li M."/>
            <person name="Wu P."/>
            <person name="Zhao Y."/>
            <person name="Chen C."/>
            <person name="Qin Q."/>
        </authorList>
    </citation>
    <scope>NUCLEOTIDE SEQUENCE [LARGE SCALE GENOMIC DNA]</scope>
    <source>
        <strain evidence="2 3">IOZ07</strain>
    </source>
</reference>
<protein>
    <submittedName>
        <fullName evidence="2">Uncharacterized protein</fullName>
    </submittedName>
</protein>
<name>A0A8H4V6Z3_9HYPO</name>
<feature type="region of interest" description="Disordered" evidence="1">
    <location>
        <begin position="1"/>
        <end position="88"/>
    </location>
</feature>
<gene>
    <name evidence="2" type="ORF">G6O67_002160</name>
</gene>
<dbReference type="EMBL" id="JAAVMX010000003">
    <property type="protein sequence ID" value="KAF4510257.1"/>
    <property type="molecule type" value="Genomic_DNA"/>
</dbReference>
<comment type="caution">
    <text evidence="2">The sequence shown here is derived from an EMBL/GenBank/DDBJ whole genome shotgun (WGS) entry which is preliminary data.</text>
</comment>
<evidence type="ECO:0000313" key="2">
    <source>
        <dbReference type="EMBL" id="KAF4510257.1"/>
    </source>
</evidence>